<sequence>MPCEGGPGLAPPQQMPLTACVLETASLEGIGSAKTLSSPVIHCQGCFLAVCWVGPLKGGGEGWPQAGVGLQQRWLSTKWNDGGSIKHKERVRRWGPKGWVG</sequence>
<dbReference type="EMBL" id="BLLF01002781">
    <property type="protein sequence ID" value="GFH25324.1"/>
    <property type="molecule type" value="Genomic_DNA"/>
</dbReference>
<organism evidence="1 2">
    <name type="scientific">Haematococcus lacustris</name>
    <name type="common">Green alga</name>
    <name type="synonym">Haematococcus pluvialis</name>
    <dbReference type="NCBI Taxonomy" id="44745"/>
    <lineage>
        <taxon>Eukaryota</taxon>
        <taxon>Viridiplantae</taxon>
        <taxon>Chlorophyta</taxon>
        <taxon>core chlorophytes</taxon>
        <taxon>Chlorophyceae</taxon>
        <taxon>CS clade</taxon>
        <taxon>Chlamydomonadales</taxon>
        <taxon>Haematococcaceae</taxon>
        <taxon>Haematococcus</taxon>
    </lineage>
</organism>
<evidence type="ECO:0000313" key="1">
    <source>
        <dbReference type="EMBL" id="GFH25324.1"/>
    </source>
</evidence>
<comment type="caution">
    <text evidence="1">The sequence shown here is derived from an EMBL/GenBank/DDBJ whole genome shotgun (WGS) entry which is preliminary data.</text>
</comment>
<name>A0A6A0A1B9_HAELA</name>
<reference evidence="1 2" key="1">
    <citation type="submission" date="2020-02" db="EMBL/GenBank/DDBJ databases">
        <title>Draft genome sequence of Haematococcus lacustris strain NIES-144.</title>
        <authorList>
            <person name="Morimoto D."/>
            <person name="Nakagawa S."/>
            <person name="Yoshida T."/>
            <person name="Sawayama S."/>
        </authorList>
    </citation>
    <scope>NUCLEOTIDE SEQUENCE [LARGE SCALE GENOMIC DNA]</scope>
    <source>
        <strain evidence="1 2">NIES-144</strain>
    </source>
</reference>
<protein>
    <submittedName>
        <fullName evidence="1">Uncharacterized protein</fullName>
    </submittedName>
</protein>
<accession>A0A6A0A1B9</accession>
<dbReference type="Proteomes" id="UP000485058">
    <property type="component" value="Unassembled WGS sequence"/>
</dbReference>
<evidence type="ECO:0000313" key="2">
    <source>
        <dbReference type="Proteomes" id="UP000485058"/>
    </source>
</evidence>
<proteinExistence type="predicted"/>
<gene>
    <name evidence="1" type="ORF">HaLaN_23266</name>
</gene>
<keyword evidence="2" id="KW-1185">Reference proteome</keyword>
<dbReference type="AlphaFoldDB" id="A0A6A0A1B9"/>